<reference evidence="3 4" key="1">
    <citation type="submission" date="2018-06" db="EMBL/GenBank/DDBJ databases">
        <title>Extensive metabolic versatility and redundancy in microbially diverse, dynamic hydrothermal sediments.</title>
        <authorList>
            <person name="Dombrowski N."/>
            <person name="Teske A."/>
            <person name="Baker B.J."/>
        </authorList>
    </citation>
    <scope>NUCLEOTIDE SEQUENCE [LARGE SCALE GENOMIC DNA]</scope>
    <source>
        <strain evidence="3">B66_G16</strain>
    </source>
</reference>
<accession>A0A497ENV6</accession>
<dbReference type="CDD" id="cd03376">
    <property type="entry name" value="TPP_PFOR_porB_like"/>
    <property type="match status" value="1"/>
</dbReference>
<dbReference type="Pfam" id="PF02775">
    <property type="entry name" value="TPP_enzyme_C"/>
    <property type="match status" value="1"/>
</dbReference>
<dbReference type="InterPro" id="IPR011766">
    <property type="entry name" value="TPP_enzyme_TPP-bd"/>
</dbReference>
<evidence type="ECO:0000313" key="3">
    <source>
        <dbReference type="EMBL" id="RLE48937.1"/>
    </source>
</evidence>
<keyword evidence="1" id="KW-0560">Oxidoreductase</keyword>
<dbReference type="Gene3D" id="3.40.50.970">
    <property type="match status" value="1"/>
</dbReference>
<name>A0A497ENV6_9CREN</name>
<dbReference type="EMBL" id="QMQV01000053">
    <property type="protein sequence ID" value="RLE48937.1"/>
    <property type="molecule type" value="Genomic_DNA"/>
</dbReference>
<evidence type="ECO:0000259" key="2">
    <source>
        <dbReference type="Pfam" id="PF02775"/>
    </source>
</evidence>
<sequence length="309" mass="33775">MSFDKIEIKTIKDVPEDEYYVRGHRTCAGCGPALAARYLLKAAGGRAICITSTGCMYVANSSYNTGPWAIPWMHTQLGGIGSAVTGAAAAYKALMRKGKLKKEIIHVIGLAGDGGTADIGLGPLSGAFTTNYDFLVVLYDNESYANTGVQASSLTPWGAWTTFTPPGKMLRVGNVREKKNLAKMIAAGHPGVPYIATACVSYPMDFMTKVRKALAIRGPTLIHVLCPCPKGWKFPPEKTIEVGKLAVETGTWILYEIEGGQFRLTYKPPKRRPVRDYLALQGRFAHLREPDIRFIQEMVDRACREVGIE</sequence>
<dbReference type="PANTHER" id="PTHR42897">
    <property type="entry name" value="PYRUVATE SYNTHASE SUBUNIT PORB"/>
    <property type="match status" value="1"/>
</dbReference>
<dbReference type="InterPro" id="IPR051479">
    <property type="entry name" value="PorB-like"/>
</dbReference>
<gene>
    <name evidence="3" type="ORF">DRJ31_06160</name>
</gene>
<comment type="caution">
    <text evidence="3">The sequence shown here is derived from an EMBL/GenBank/DDBJ whole genome shotgun (WGS) entry which is preliminary data.</text>
</comment>
<keyword evidence="3" id="KW-0670">Pyruvate</keyword>
<organism evidence="3 4">
    <name type="scientific">Thermoproteota archaeon</name>
    <dbReference type="NCBI Taxonomy" id="2056631"/>
    <lineage>
        <taxon>Archaea</taxon>
        <taxon>Thermoproteota</taxon>
    </lineage>
</organism>
<dbReference type="GO" id="GO:0030976">
    <property type="term" value="F:thiamine pyrophosphate binding"/>
    <property type="evidence" value="ECO:0007669"/>
    <property type="project" value="InterPro"/>
</dbReference>
<dbReference type="PANTHER" id="PTHR42897:SF2">
    <property type="entry name" value="PYRUVATE SYNTHASE SUBUNIT PORB"/>
    <property type="match status" value="1"/>
</dbReference>
<protein>
    <submittedName>
        <fullName evidence="3">Pyruvate ferredoxin oxidoreductase</fullName>
    </submittedName>
</protein>
<dbReference type="GO" id="GO:0016491">
    <property type="term" value="F:oxidoreductase activity"/>
    <property type="evidence" value="ECO:0007669"/>
    <property type="project" value="UniProtKB-KW"/>
</dbReference>
<dbReference type="Proteomes" id="UP000278475">
    <property type="component" value="Unassembled WGS sequence"/>
</dbReference>
<dbReference type="AlphaFoldDB" id="A0A497ENV6"/>
<dbReference type="InterPro" id="IPR029061">
    <property type="entry name" value="THDP-binding"/>
</dbReference>
<proteinExistence type="predicted"/>
<feature type="domain" description="Thiamine pyrophosphate enzyme TPP-binding" evidence="2">
    <location>
        <begin position="54"/>
        <end position="224"/>
    </location>
</feature>
<dbReference type="SUPFAM" id="SSF52518">
    <property type="entry name" value="Thiamin diphosphate-binding fold (THDP-binding)"/>
    <property type="match status" value="1"/>
</dbReference>
<evidence type="ECO:0000256" key="1">
    <source>
        <dbReference type="ARBA" id="ARBA00023002"/>
    </source>
</evidence>
<dbReference type="GO" id="GO:0044272">
    <property type="term" value="P:sulfur compound biosynthetic process"/>
    <property type="evidence" value="ECO:0007669"/>
    <property type="project" value="UniProtKB-ARBA"/>
</dbReference>
<evidence type="ECO:0000313" key="4">
    <source>
        <dbReference type="Proteomes" id="UP000278475"/>
    </source>
</evidence>
<dbReference type="GO" id="GO:0006082">
    <property type="term" value="P:organic acid metabolic process"/>
    <property type="evidence" value="ECO:0007669"/>
    <property type="project" value="UniProtKB-ARBA"/>
</dbReference>